<gene>
    <name evidence="2" type="ORF">SMRZ_LOCUS7016</name>
</gene>
<dbReference type="PANTHER" id="PTHR33053">
    <property type="entry name" value="PROTEIN, PUTATIVE-RELATED"/>
    <property type="match status" value="1"/>
</dbReference>
<dbReference type="InterPro" id="IPR055469">
    <property type="entry name" value="DUF7041"/>
</dbReference>
<name>A0A183LT91_9TREM</name>
<reference evidence="2 3" key="1">
    <citation type="submission" date="2018-11" db="EMBL/GenBank/DDBJ databases">
        <authorList>
            <consortium name="Pathogen Informatics"/>
        </authorList>
    </citation>
    <scope>NUCLEOTIDE SEQUENCE [LARGE SCALE GENOMIC DNA]</scope>
    <source>
        <strain evidence="2 3">Zambia</strain>
    </source>
</reference>
<dbReference type="EMBL" id="UZAI01002738">
    <property type="protein sequence ID" value="VDO74263.1"/>
    <property type="molecule type" value="Genomic_DNA"/>
</dbReference>
<dbReference type="Proteomes" id="UP000277204">
    <property type="component" value="Unassembled WGS sequence"/>
</dbReference>
<feature type="domain" description="DUF7041" evidence="1">
    <location>
        <begin position="2"/>
        <end position="82"/>
    </location>
</feature>
<evidence type="ECO:0000259" key="1">
    <source>
        <dbReference type="Pfam" id="PF23055"/>
    </source>
</evidence>
<dbReference type="Pfam" id="PF23055">
    <property type="entry name" value="DUF7041"/>
    <property type="match status" value="1"/>
</dbReference>
<keyword evidence="3" id="KW-1185">Reference proteome</keyword>
<dbReference type="PANTHER" id="PTHR33053:SF9">
    <property type="entry name" value="AGAP000105-PA"/>
    <property type="match status" value="1"/>
</dbReference>
<dbReference type="AlphaFoldDB" id="A0A183LT91"/>
<dbReference type="STRING" id="48269.A0A183LT91"/>
<sequence length="367" mass="41961">MPFWPDNIEAWFCYAEADFHKHGVKDTRAHFLAVVKALPWEFNRFVTPSMFTSDVSEDYETLKFSILKRVDLTDRQRLDQLFNNIDLQHNFATDRLQRCSEVDLCSQKFVNRKELMNDIMMYLKSNTSLSIRDADRVLYGLGFLIPEIPKSIRSVLKTCPSVQPKFMGSGFYYHLGLKINLLRYVELWLCTTDFDSLNLYINIDGLSMSRSSNQQLWPILGRIITPRHSDVFMIGIYGGNSKPAEFNEFSADTISEIKEMTDVGLFSVKFNKCIAIRLAAVICDAPARSSVSSERLYTLVLNMSSAISELTKTINNMSSAIIDLNVNVNQLLSKFHESEKPHQFDCGLSSQQFPLSSEEELQMLDTG</sequence>
<accession>A0A183LT91</accession>
<organism evidence="2 3">
    <name type="scientific">Schistosoma margrebowiei</name>
    <dbReference type="NCBI Taxonomy" id="48269"/>
    <lineage>
        <taxon>Eukaryota</taxon>
        <taxon>Metazoa</taxon>
        <taxon>Spiralia</taxon>
        <taxon>Lophotrochozoa</taxon>
        <taxon>Platyhelminthes</taxon>
        <taxon>Trematoda</taxon>
        <taxon>Digenea</taxon>
        <taxon>Strigeidida</taxon>
        <taxon>Schistosomatoidea</taxon>
        <taxon>Schistosomatidae</taxon>
        <taxon>Schistosoma</taxon>
    </lineage>
</organism>
<evidence type="ECO:0000313" key="3">
    <source>
        <dbReference type="Proteomes" id="UP000277204"/>
    </source>
</evidence>
<protein>
    <recommendedName>
        <fullName evidence="1">DUF7041 domain-containing protein</fullName>
    </recommendedName>
</protein>
<evidence type="ECO:0000313" key="2">
    <source>
        <dbReference type="EMBL" id="VDO74263.1"/>
    </source>
</evidence>
<proteinExistence type="predicted"/>